<evidence type="ECO:0000256" key="7">
    <source>
        <dbReference type="ARBA" id="ARBA00023196"/>
    </source>
</evidence>
<protein>
    <submittedName>
        <fullName evidence="11">Unannotated protein</fullName>
    </submittedName>
</protein>
<dbReference type="InterPro" id="IPR035968">
    <property type="entry name" value="ATP_synth_F1_ATPase_gsu"/>
</dbReference>
<reference evidence="11" key="1">
    <citation type="submission" date="2020-05" db="EMBL/GenBank/DDBJ databases">
        <authorList>
            <person name="Chiriac C."/>
            <person name="Salcher M."/>
            <person name="Ghai R."/>
            <person name="Kavagutti S V."/>
        </authorList>
    </citation>
    <scope>NUCLEOTIDE SEQUENCE</scope>
</reference>
<dbReference type="EMBL" id="CAEZSF010000063">
    <property type="protein sequence ID" value="CAB4537113.1"/>
    <property type="molecule type" value="Genomic_DNA"/>
</dbReference>
<evidence type="ECO:0000313" key="11">
    <source>
        <dbReference type="EMBL" id="CAB4537113.1"/>
    </source>
</evidence>
<dbReference type="SUPFAM" id="SSF52943">
    <property type="entry name" value="ATP synthase (F1-ATPase), gamma subunit"/>
    <property type="match status" value="1"/>
</dbReference>
<evidence type="ECO:0000256" key="1">
    <source>
        <dbReference type="ARBA" id="ARBA00004170"/>
    </source>
</evidence>
<feature type="compositionally biased region" description="Basic and acidic residues" evidence="10">
    <location>
        <begin position="317"/>
        <end position="331"/>
    </location>
</feature>
<evidence type="ECO:0000256" key="4">
    <source>
        <dbReference type="ARBA" id="ARBA00022781"/>
    </source>
</evidence>
<dbReference type="PRINTS" id="PR00126">
    <property type="entry name" value="ATPASEGAMMA"/>
</dbReference>
<dbReference type="InterPro" id="IPR000131">
    <property type="entry name" value="ATP_synth_F1_gsu"/>
</dbReference>
<dbReference type="HAMAP" id="MF_00815">
    <property type="entry name" value="ATP_synth_gamma_bact"/>
    <property type="match status" value="1"/>
</dbReference>
<evidence type="ECO:0000256" key="10">
    <source>
        <dbReference type="SAM" id="MobiDB-lite"/>
    </source>
</evidence>
<keyword evidence="4" id="KW-0375">Hydrogen ion transport</keyword>
<keyword evidence="5" id="KW-0406">Ion transport</keyword>
<dbReference type="PROSITE" id="PS00153">
    <property type="entry name" value="ATPASE_GAMMA"/>
    <property type="match status" value="1"/>
</dbReference>
<evidence type="ECO:0000256" key="6">
    <source>
        <dbReference type="ARBA" id="ARBA00023136"/>
    </source>
</evidence>
<name>A0A6J6BFC8_9ZZZZ</name>
<feature type="region of interest" description="Disordered" evidence="10">
    <location>
        <begin position="311"/>
        <end position="331"/>
    </location>
</feature>
<dbReference type="Gene3D" id="3.40.1380.10">
    <property type="match status" value="1"/>
</dbReference>
<comment type="subcellular location">
    <subcellularLocation>
        <location evidence="1">Membrane</location>
        <topology evidence="1">Peripheral membrane protein</topology>
    </subcellularLocation>
</comment>
<proteinExistence type="inferred from homology"/>
<sequence>MPGAQERVLRRRIASVQNTKKITRAMELIAATRVVKAQVRANEARPYSERITEVIQDLAAAGAEADHPLLRPIDKVEKVGVLVLSGDRGLAGAYNTNVIRAAEQEIQDARSKGLDYSLVTVGRKAESYFRFRNFDIEASFSGFTDRPSYEEAVAIAARVTDLFVNGGCDRIDLAYTRFVTLGTQEVVVRRFLPLESEATIAAAGDSGATAGFEFEPSANAVLESLLPRYIESRIYAALLDAAASELANRQRAMKSATDNAQELIIKYTRKMNQVRQEAITTEIMEIISGAEALSDDKSGPEDLLLDHLSADPFPNVLDRRTQHGHHETPRS</sequence>
<evidence type="ECO:0000256" key="5">
    <source>
        <dbReference type="ARBA" id="ARBA00023065"/>
    </source>
</evidence>
<evidence type="ECO:0000256" key="3">
    <source>
        <dbReference type="ARBA" id="ARBA00022448"/>
    </source>
</evidence>
<dbReference type="Pfam" id="PF00231">
    <property type="entry name" value="ATP-synt"/>
    <property type="match status" value="1"/>
</dbReference>
<dbReference type="CDD" id="cd12151">
    <property type="entry name" value="F1-ATPase_gamma"/>
    <property type="match status" value="1"/>
</dbReference>
<accession>A0A6J6BFC8</accession>
<keyword evidence="7" id="KW-0139">CF(1)</keyword>
<keyword evidence="8" id="KW-0066">ATP synthesis</keyword>
<organism evidence="11">
    <name type="scientific">freshwater metagenome</name>
    <dbReference type="NCBI Taxonomy" id="449393"/>
    <lineage>
        <taxon>unclassified sequences</taxon>
        <taxon>metagenomes</taxon>
        <taxon>ecological metagenomes</taxon>
    </lineage>
</organism>
<dbReference type="NCBIfam" id="TIGR01146">
    <property type="entry name" value="ATPsyn_F1gamma"/>
    <property type="match status" value="1"/>
</dbReference>
<keyword evidence="9" id="KW-0175">Coiled coil</keyword>
<dbReference type="NCBIfam" id="NF004145">
    <property type="entry name" value="PRK05621.1-2"/>
    <property type="match status" value="1"/>
</dbReference>
<dbReference type="AlphaFoldDB" id="A0A6J6BFC8"/>
<evidence type="ECO:0000256" key="9">
    <source>
        <dbReference type="SAM" id="Coils"/>
    </source>
</evidence>
<keyword evidence="6" id="KW-0472">Membrane</keyword>
<comment type="similarity">
    <text evidence="2">Belongs to the ATPase gamma chain family.</text>
</comment>
<dbReference type="EMBL" id="CAFBMG010000077">
    <property type="protein sequence ID" value="CAB4905011.1"/>
    <property type="molecule type" value="Genomic_DNA"/>
</dbReference>
<evidence type="ECO:0000313" key="12">
    <source>
        <dbReference type="EMBL" id="CAB4905011.1"/>
    </source>
</evidence>
<dbReference type="PANTHER" id="PTHR11693">
    <property type="entry name" value="ATP SYNTHASE GAMMA CHAIN"/>
    <property type="match status" value="1"/>
</dbReference>
<dbReference type="PANTHER" id="PTHR11693:SF22">
    <property type="entry name" value="ATP SYNTHASE SUBUNIT GAMMA, MITOCHONDRIAL"/>
    <property type="match status" value="1"/>
</dbReference>
<dbReference type="Gene3D" id="1.10.287.80">
    <property type="entry name" value="ATP synthase, gamma subunit, helix hairpin domain"/>
    <property type="match status" value="2"/>
</dbReference>
<dbReference type="GO" id="GO:0046933">
    <property type="term" value="F:proton-transporting ATP synthase activity, rotational mechanism"/>
    <property type="evidence" value="ECO:0007669"/>
    <property type="project" value="InterPro"/>
</dbReference>
<gene>
    <name evidence="11" type="ORF">UFOPK1358_00807</name>
    <name evidence="12" type="ORF">UFOPK3519_01048</name>
</gene>
<evidence type="ECO:0000256" key="8">
    <source>
        <dbReference type="ARBA" id="ARBA00023310"/>
    </source>
</evidence>
<keyword evidence="3" id="KW-0813">Transport</keyword>
<dbReference type="InterPro" id="IPR023632">
    <property type="entry name" value="ATP_synth_F1_gsu_CS"/>
</dbReference>
<feature type="coiled-coil region" evidence="9">
    <location>
        <begin position="239"/>
        <end position="277"/>
    </location>
</feature>
<dbReference type="GO" id="GO:0045259">
    <property type="term" value="C:proton-transporting ATP synthase complex"/>
    <property type="evidence" value="ECO:0007669"/>
    <property type="project" value="UniProtKB-KW"/>
</dbReference>
<evidence type="ECO:0000256" key="2">
    <source>
        <dbReference type="ARBA" id="ARBA00007681"/>
    </source>
</evidence>